<evidence type="ECO:0000313" key="5">
    <source>
        <dbReference type="Proteomes" id="UP000824633"/>
    </source>
</evidence>
<sequence length="306" mass="34419">MKKEKRNMKPLTIERKNSFVGYCKVELVDNHCGVTFPMSVMYPTYEGGKIEELGQFSLDLSINAKPKEGKFPLILISHGSGGSHLLYRTLAHHLACNGFIVGMPEHPFNNRNNNTLEGTVENLENRPRHIYTAIDWFFESEKFARFLKTDSISMIGHSMGGYTSLAVAGGIATSFPNESLDGKPKQINVEHDRKIKSLVLLAPATVWFKDKGALSGVDIPILMIAGEKDQYTPPFHAQIVLEGVADNSKIKYKIIENAGHFSFLSPFPQSMIKPEFIPSQDPFGFDREKFHNELNIEILDFLMQVK</sequence>
<dbReference type="RefSeq" id="WP_224033602.1">
    <property type="nucleotide sequence ID" value="NZ_AP024849.1"/>
</dbReference>
<dbReference type="PANTHER" id="PTHR10272">
    <property type="entry name" value="PLATELET-ACTIVATING FACTOR ACETYLHYDROLASE"/>
    <property type="match status" value="1"/>
</dbReference>
<evidence type="ECO:0000256" key="1">
    <source>
        <dbReference type="ARBA" id="ARBA00022801"/>
    </source>
</evidence>
<reference evidence="5" key="1">
    <citation type="submission" date="2021-07" db="EMBL/GenBank/DDBJ databases">
        <title>Complete genome sequencing of a Clostridium isolate.</title>
        <authorList>
            <person name="Ueki A."/>
            <person name="Tonouchi A."/>
        </authorList>
    </citation>
    <scope>NUCLEOTIDE SEQUENCE [LARGE SCALE GENOMIC DNA]</scope>
    <source>
        <strain evidence="5">C5S11</strain>
    </source>
</reference>
<dbReference type="EMBL" id="AP024849">
    <property type="protein sequence ID" value="BCZ47235.1"/>
    <property type="molecule type" value="Genomic_DNA"/>
</dbReference>
<proteinExistence type="predicted"/>
<dbReference type="Pfam" id="PF03403">
    <property type="entry name" value="PAF-AH_p_II"/>
    <property type="match status" value="1"/>
</dbReference>
<keyword evidence="2" id="KW-0442">Lipid degradation</keyword>
<dbReference type="InterPro" id="IPR029058">
    <property type="entry name" value="AB_hydrolase_fold"/>
</dbReference>
<dbReference type="Gene3D" id="3.40.50.1820">
    <property type="entry name" value="alpha/beta hydrolase"/>
    <property type="match status" value="1"/>
</dbReference>
<evidence type="ECO:0008006" key="6">
    <source>
        <dbReference type="Google" id="ProtNLM"/>
    </source>
</evidence>
<dbReference type="InterPro" id="IPR016986">
    <property type="entry name" value="UCP031982_abhydr"/>
</dbReference>
<evidence type="ECO:0000256" key="3">
    <source>
        <dbReference type="ARBA" id="ARBA00023098"/>
    </source>
</evidence>
<accession>A0ABM7TDU2</accession>
<keyword evidence="1" id="KW-0378">Hydrolase</keyword>
<dbReference type="Proteomes" id="UP000824633">
    <property type="component" value="Chromosome"/>
</dbReference>
<keyword evidence="5" id="KW-1185">Reference proteome</keyword>
<name>A0ABM7TDU2_9CLOT</name>
<dbReference type="PANTHER" id="PTHR10272:SF0">
    <property type="entry name" value="PLATELET-ACTIVATING FACTOR ACETYLHYDROLASE"/>
    <property type="match status" value="1"/>
</dbReference>
<protein>
    <recommendedName>
        <fullName evidence="6">Alpha/beta hydrolase</fullName>
    </recommendedName>
</protein>
<organism evidence="4 5">
    <name type="scientific">Clostridium gelidum</name>
    <dbReference type="NCBI Taxonomy" id="704125"/>
    <lineage>
        <taxon>Bacteria</taxon>
        <taxon>Bacillati</taxon>
        <taxon>Bacillota</taxon>
        <taxon>Clostridia</taxon>
        <taxon>Eubacteriales</taxon>
        <taxon>Clostridiaceae</taxon>
        <taxon>Clostridium</taxon>
    </lineage>
</organism>
<keyword evidence="3" id="KW-0443">Lipid metabolism</keyword>
<evidence type="ECO:0000256" key="2">
    <source>
        <dbReference type="ARBA" id="ARBA00022963"/>
    </source>
</evidence>
<gene>
    <name evidence="4" type="ORF">psyc5s11_33020</name>
</gene>
<dbReference type="PIRSF" id="PIRSF031982">
    <property type="entry name" value="UCP031982_abhydr"/>
    <property type="match status" value="1"/>
</dbReference>
<evidence type="ECO:0000313" key="4">
    <source>
        <dbReference type="EMBL" id="BCZ47235.1"/>
    </source>
</evidence>
<dbReference type="SUPFAM" id="SSF53474">
    <property type="entry name" value="alpha/beta-Hydrolases"/>
    <property type="match status" value="1"/>
</dbReference>